<reference evidence="2" key="2">
    <citation type="journal article" date="2011" name="Microb. Ecol.">
        <title>Taxonomic and Functional Metagenomic Profiling of the Microbial Community in the Anoxic Sediment of a Sub-saline Shallow Lake (Laguna de Carrizo, Central Spain).</title>
        <authorList>
            <person name="Ferrer M."/>
            <person name="Guazzaroni M.E."/>
            <person name="Richter M."/>
            <person name="Garcia-Salamanca A."/>
            <person name="Yarza P."/>
            <person name="Suarez-Suarez A."/>
            <person name="Solano J."/>
            <person name="Alcaide M."/>
            <person name="van Dillewijn P."/>
            <person name="Molina-Henares M.A."/>
            <person name="Lopez-Cortes N."/>
            <person name="Al-Ramahi Y."/>
            <person name="Guerrero C."/>
            <person name="Acosta A."/>
            <person name="de Eugenio L.I."/>
            <person name="Martinez V."/>
            <person name="Marques S."/>
            <person name="Rojo F."/>
            <person name="Santero E."/>
            <person name="Genilloud O."/>
            <person name="Perez-Perez J."/>
            <person name="Rossello-Mora R."/>
            <person name="Ramos J.L."/>
        </authorList>
    </citation>
    <scope>NUCLEOTIDE SEQUENCE</scope>
</reference>
<dbReference type="InterPro" id="IPR003673">
    <property type="entry name" value="CoA-Trfase_fam_III"/>
</dbReference>
<evidence type="ECO:0000256" key="1">
    <source>
        <dbReference type="ARBA" id="ARBA00022679"/>
    </source>
</evidence>
<dbReference type="Gene3D" id="3.40.50.10540">
    <property type="entry name" value="Crotonobetainyl-coa:carnitine coa-transferase, domain 1"/>
    <property type="match status" value="1"/>
</dbReference>
<dbReference type="EMBL" id="ADZX01000791">
    <property type="protein sequence ID" value="EFK95375.1"/>
    <property type="molecule type" value="Genomic_DNA"/>
</dbReference>
<proteinExistence type="predicted"/>
<keyword evidence="1 2" id="KW-0808">Transferase</keyword>
<reference evidence="2" key="1">
    <citation type="submission" date="2010-07" db="EMBL/GenBank/DDBJ databases">
        <authorList>
            <consortium name="CONSOLIDER consortium CSD2007-00005"/>
            <person name="Guazzaroni M.-E."/>
            <person name="Richter M."/>
            <person name="Garcia-Salamanca A."/>
            <person name="Yarza P."/>
            <person name="Ferrer M."/>
        </authorList>
    </citation>
    <scope>NUCLEOTIDE SEQUENCE</scope>
</reference>
<organism evidence="2">
    <name type="scientific">sediment metagenome</name>
    <dbReference type="NCBI Taxonomy" id="749907"/>
    <lineage>
        <taxon>unclassified sequences</taxon>
        <taxon>metagenomes</taxon>
        <taxon>ecological metagenomes</taxon>
    </lineage>
</organism>
<dbReference type="InterPro" id="IPR023606">
    <property type="entry name" value="CoA-Trfase_III_dom_1_sf"/>
</dbReference>
<dbReference type="SUPFAM" id="SSF89796">
    <property type="entry name" value="CoA-transferase family III (CaiB/BaiF)"/>
    <property type="match status" value="1"/>
</dbReference>
<accession>D9PM19</accession>
<gene>
    <name evidence="2" type="primary">frc</name>
    <name evidence="2" type="ORF">LDC_2597</name>
</gene>
<dbReference type="PANTHER" id="PTHR48207:SF3">
    <property type="entry name" value="SUCCINATE--HYDROXYMETHYLGLUTARATE COA-TRANSFERASE"/>
    <property type="match status" value="1"/>
</dbReference>
<dbReference type="GO" id="GO:0033608">
    <property type="term" value="F:formyl-CoA transferase activity"/>
    <property type="evidence" value="ECO:0007669"/>
    <property type="project" value="UniProtKB-EC"/>
</dbReference>
<dbReference type="InterPro" id="IPR050483">
    <property type="entry name" value="CoA-transferase_III_domain"/>
</dbReference>
<dbReference type="AlphaFoldDB" id="D9PM19"/>
<sequence>MQEKEKGARLLSGVRVLEITDEMGQYCGKMLADLGAEVIKIEKPGGDPSRRIGPFYKDTPSLEGSLRWWYHNTSKKSITLNLETSDGLEIFRKLVKGVDVVLETPEPGKAEGAGLGYEALTGINPRLVLSCITGFGLKGPYSGYRTSNLVGLGMGE</sequence>
<dbReference type="EC" id="2.8.3.16" evidence="2"/>
<dbReference type="Pfam" id="PF02515">
    <property type="entry name" value="CoA_transf_3"/>
    <property type="match status" value="1"/>
</dbReference>
<dbReference type="PANTHER" id="PTHR48207">
    <property type="entry name" value="SUCCINATE--HYDROXYMETHYLGLUTARATE COA-TRANSFERASE"/>
    <property type="match status" value="1"/>
</dbReference>
<protein>
    <submittedName>
        <fullName evidence="2">Formyl-coenzyme A transferase</fullName>
        <ecNumber evidence="2">2.8.3.16</ecNumber>
    </submittedName>
</protein>
<name>D9PM19_9ZZZZ</name>
<evidence type="ECO:0000313" key="2">
    <source>
        <dbReference type="EMBL" id="EFK95375.1"/>
    </source>
</evidence>
<comment type="caution">
    <text evidence="2">The sequence shown here is derived from an EMBL/GenBank/DDBJ whole genome shotgun (WGS) entry which is preliminary data.</text>
</comment>